<dbReference type="PIRSF" id="PIRSF020269">
    <property type="entry name" value="DUF1121"/>
    <property type="match status" value="1"/>
</dbReference>
<dbReference type="InterPro" id="IPR024185">
    <property type="entry name" value="FTHF_cligase-like_sf"/>
</dbReference>
<dbReference type="SUPFAM" id="SSF100950">
    <property type="entry name" value="NagB/RpiA/CoA transferase-like"/>
    <property type="match status" value="1"/>
</dbReference>
<dbReference type="EMBL" id="CP003221">
    <property type="protein sequence ID" value="EGJ49747.1"/>
    <property type="molecule type" value="Genomic_DNA"/>
</dbReference>
<dbReference type="KEGG" id="daf:Desaf_1409"/>
<proteinExistence type="predicted"/>
<accession>F3YZP8</accession>
<dbReference type="eggNOG" id="COG1139">
    <property type="taxonomic scope" value="Bacteria"/>
</dbReference>
<evidence type="ECO:0000259" key="1">
    <source>
        <dbReference type="Pfam" id="PF02589"/>
    </source>
</evidence>
<evidence type="ECO:0000313" key="2">
    <source>
        <dbReference type="EMBL" id="EGJ49747.1"/>
    </source>
</evidence>
<protein>
    <recommendedName>
        <fullName evidence="1">LUD domain-containing protein</fullName>
    </recommendedName>
</protein>
<dbReference type="InterPro" id="IPR003741">
    <property type="entry name" value="LUD_dom"/>
</dbReference>
<organism evidence="2 3">
    <name type="scientific">Desulfocurvibacter africanus subsp. africanus str. Walvis Bay</name>
    <dbReference type="NCBI Taxonomy" id="690850"/>
    <lineage>
        <taxon>Bacteria</taxon>
        <taxon>Pseudomonadati</taxon>
        <taxon>Thermodesulfobacteriota</taxon>
        <taxon>Desulfovibrionia</taxon>
        <taxon>Desulfovibrionales</taxon>
        <taxon>Desulfovibrionaceae</taxon>
        <taxon>Desulfocurvibacter</taxon>
    </lineage>
</organism>
<dbReference type="PANTHER" id="PTHR36179:SF2">
    <property type="entry name" value="LUD DOMAIN-CONTAINING PROTEIN"/>
    <property type="match status" value="1"/>
</dbReference>
<reference evidence="2 3" key="1">
    <citation type="journal article" date="2011" name="J. Bacteriol.">
        <title>Genome sequence of the mercury-methylating and pleomorphic Desulfovibrio africanus Strain Walvis Bay.</title>
        <authorList>
            <person name="Brown S.D."/>
            <person name="Wall J.D."/>
            <person name="Kucken A.M."/>
            <person name="Gilmour C.C."/>
            <person name="Podar M."/>
            <person name="Brandt C.C."/>
            <person name="Teshima H."/>
            <person name="Detter J.C."/>
            <person name="Han C.S."/>
            <person name="Land M.L."/>
            <person name="Lucas S."/>
            <person name="Han J."/>
            <person name="Pennacchio L."/>
            <person name="Nolan M."/>
            <person name="Pitluck S."/>
            <person name="Woyke T."/>
            <person name="Goodwin L."/>
            <person name="Palumbo A.V."/>
            <person name="Elias D.A."/>
        </authorList>
    </citation>
    <scope>NUCLEOTIDE SEQUENCE [LARGE SCALE GENOMIC DNA]</scope>
    <source>
        <strain evidence="2 3">Walvis Bay</strain>
    </source>
</reference>
<dbReference type="InterPro" id="IPR037171">
    <property type="entry name" value="NagB/RpiA_transferase-like"/>
</dbReference>
<dbReference type="RefSeq" id="WP_014259536.1">
    <property type="nucleotide sequence ID" value="NC_016629.1"/>
</dbReference>
<feature type="domain" description="LUD" evidence="1">
    <location>
        <begin position="11"/>
        <end position="207"/>
    </location>
</feature>
<dbReference type="Gene3D" id="3.40.50.10420">
    <property type="entry name" value="NagB/RpiA/CoA transferase-like"/>
    <property type="match status" value="1"/>
</dbReference>
<evidence type="ECO:0000313" key="3">
    <source>
        <dbReference type="Proteomes" id="UP000007844"/>
    </source>
</evidence>
<dbReference type="Proteomes" id="UP000007844">
    <property type="component" value="Chromosome"/>
</dbReference>
<dbReference type="STRING" id="690850.Desaf_1409"/>
<dbReference type="InterPro" id="IPR009501">
    <property type="entry name" value="UCP020269"/>
</dbReference>
<dbReference type="Pfam" id="PF02589">
    <property type="entry name" value="LUD_dom"/>
    <property type="match status" value="1"/>
</dbReference>
<dbReference type="HOGENOM" id="CLU_107893_1_0_7"/>
<sequence length="213" mass="23408">MDRFWFTRLALVKAALEGNGFIAHIAEDGDAACRLMEDLILPAAAPASMSWGGSTTVVSLGLYNRLKDRQDVQIIDTFDKTASREEILERRRHALLVDLFITGSNAVTEDGSLVNLDMIGNRVAALAYGPRQVVVLVGRNKIVSGLSQAMERIKTIAAPANTMRLDKKTPCAVTGRCQDCKSQDRICNVWTITEKSFPKGRITVVLINQELGF</sequence>
<gene>
    <name evidence="2" type="ORF">Desaf_1409</name>
</gene>
<dbReference type="AlphaFoldDB" id="F3YZP8"/>
<name>F3YZP8_DESAF</name>
<dbReference type="PANTHER" id="PTHR36179">
    <property type="entry name" value="LUD_DOM DOMAIN-CONTAINING PROTEIN"/>
    <property type="match status" value="1"/>
</dbReference>
<keyword evidence="3" id="KW-1185">Reference proteome</keyword>